<gene>
    <name evidence="3" type="ORF">MGAL_10B031598</name>
</gene>
<keyword evidence="1" id="KW-0732">Signal</keyword>
<feature type="signal peptide" evidence="1">
    <location>
        <begin position="1"/>
        <end position="25"/>
    </location>
</feature>
<dbReference type="PANTHER" id="PTHR19441">
    <property type="entry name" value="WHEY ACDIC PROTEIN WAP"/>
    <property type="match status" value="1"/>
</dbReference>
<dbReference type="Proteomes" id="UP000596742">
    <property type="component" value="Unassembled WGS sequence"/>
</dbReference>
<evidence type="ECO:0000259" key="2">
    <source>
        <dbReference type="PROSITE" id="PS51390"/>
    </source>
</evidence>
<dbReference type="GO" id="GO:0005615">
    <property type="term" value="C:extracellular space"/>
    <property type="evidence" value="ECO:0007669"/>
    <property type="project" value="TreeGrafter"/>
</dbReference>
<dbReference type="Gene3D" id="4.10.75.10">
    <property type="entry name" value="Elafin-like"/>
    <property type="match status" value="1"/>
</dbReference>
<dbReference type="SUPFAM" id="SSF57256">
    <property type="entry name" value="Elafin-like"/>
    <property type="match status" value="2"/>
</dbReference>
<proteinExistence type="predicted"/>
<feature type="domain" description="WAP" evidence="2">
    <location>
        <begin position="135"/>
        <end position="184"/>
    </location>
</feature>
<reference evidence="3" key="1">
    <citation type="submission" date="2018-11" db="EMBL/GenBank/DDBJ databases">
        <authorList>
            <person name="Alioto T."/>
            <person name="Alioto T."/>
        </authorList>
    </citation>
    <scope>NUCLEOTIDE SEQUENCE</scope>
</reference>
<dbReference type="EMBL" id="UYJE01010119">
    <property type="protein sequence ID" value="VDI79881.1"/>
    <property type="molecule type" value="Genomic_DNA"/>
</dbReference>
<sequence>MTTVVQMNGYLILLLGLVAFIQVNSKGLGACPKFDMFTACVIDFKFHCAVQMQCPLGYRCCPHGCNKRCAAVTVDGKHPGSCGAAYGKRGKTCKVDSSCEGHEKCCYGKCRETTVLVVEMNVYLLLGLVAYIKVNCQDLGTCPTFDIITTCVIDFAFHCNDQDQCPYGYRCCPYGCNKRCVAVTVNGKHLGSCQSVIGGVGNTCTEDRSCEGHEKCCNGRCQTVRQQIVRVLFPVVN</sequence>
<dbReference type="InterPro" id="IPR008197">
    <property type="entry name" value="WAP_dom"/>
</dbReference>
<feature type="chain" id="PRO_5032673902" description="WAP domain-containing protein" evidence="1">
    <location>
        <begin position="26"/>
        <end position="237"/>
    </location>
</feature>
<protein>
    <recommendedName>
        <fullName evidence="2">WAP domain-containing protein</fullName>
    </recommendedName>
</protein>
<dbReference type="InterPro" id="IPR036645">
    <property type="entry name" value="Elafin-like_sf"/>
</dbReference>
<dbReference type="PROSITE" id="PS51390">
    <property type="entry name" value="WAP"/>
    <property type="match status" value="1"/>
</dbReference>
<dbReference type="GO" id="GO:0004867">
    <property type="term" value="F:serine-type endopeptidase inhibitor activity"/>
    <property type="evidence" value="ECO:0007669"/>
    <property type="project" value="TreeGrafter"/>
</dbReference>
<accession>A0A8B6HJH5</accession>
<dbReference type="InterPro" id="IPR050514">
    <property type="entry name" value="WAP_four-disulfide_core"/>
</dbReference>
<evidence type="ECO:0000313" key="4">
    <source>
        <dbReference type="Proteomes" id="UP000596742"/>
    </source>
</evidence>
<organism evidence="3 4">
    <name type="scientific">Mytilus galloprovincialis</name>
    <name type="common">Mediterranean mussel</name>
    <dbReference type="NCBI Taxonomy" id="29158"/>
    <lineage>
        <taxon>Eukaryota</taxon>
        <taxon>Metazoa</taxon>
        <taxon>Spiralia</taxon>
        <taxon>Lophotrochozoa</taxon>
        <taxon>Mollusca</taxon>
        <taxon>Bivalvia</taxon>
        <taxon>Autobranchia</taxon>
        <taxon>Pteriomorphia</taxon>
        <taxon>Mytilida</taxon>
        <taxon>Mytiloidea</taxon>
        <taxon>Mytilidae</taxon>
        <taxon>Mytilinae</taxon>
        <taxon>Mytilus</taxon>
    </lineage>
</organism>
<name>A0A8B6HJH5_MYTGA</name>
<comment type="caution">
    <text evidence="3">The sequence shown here is derived from an EMBL/GenBank/DDBJ whole genome shotgun (WGS) entry which is preliminary data.</text>
</comment>
<dbReference type="AlphaFoldDB" id="A0A8B6HJH5"/>
<keyword evidence="4" id="KW-1185">Reference proteome</keyword>
<evidence type="ECO:0000256" key="1">
    <source>
        <dbReference type="SAM" id="SignalP"/>
    </source>
</evidence>
<dbReference type="Pfam" id="PF00095">
    <property type="entry name" value="WAP"/>
    <property type="match status" value="3"/>
</dbReference>
<dbReference type="OrthoDB" id="6984170at2759"/>
<dbReference type="PANTHER" id="PTHR19441:SF95">
    <property type="entry name" value="PERLWAPIN ISOFORM X1"/>
    <property type="match status" value="1"/>
</dbReference>
<evidence type="ECO:0000313" key="3">
    <source>
        <dbReference type="EMBL" id="VDI79881.1"/>
    </source>
</evidence>